<dbReference type="NCBIfam" id="NF007176">
    <property type="entry name" value="PRK09607.1"/>
    <property type="match status" value="1"/>
</dbReference>
<dbReference type="EMBL" id="VEPZ02000230">
    <property type="protein sequence ID" value="KAE8729294.1"/>
    <property type="molecule type" value="Genomic_DNA"/>
</dbReference>
<dbReference type="SUPFAM" id="SSF53137">
    <property type="entry name" value="Translational machinery components"/>
    <property type="match status" value="1"/>
</dbReference>
<dbReference type="Gene3D" id="3.30.420.80">
    <property type="entry name" value="Ribosomal protein S11"/>
    <property type="match status" value="1"/>
</dbReference>
<dbReference type="SUPFAM" id="SSF54160">
    <property type="entry name" value="Chromo domain-like"/>
    <property type="match status" value="1"/>
</dbReference>
<dbReference type="GO" id="GO:0003676">
    <property type="term" value="F:nucleic acid binding"/>
    <property type="evidence" value="ECO:0007669"/>
    <property type="project" value="InterPro"/>
</dbReference>
<dbReference type="InterPro" id="IPR036397">
    <property type="entry name" value="RNaseH_sf"/>
</dbReference>
<comment type="similarity">
    <text evidence="1 4">Belongs to the universal ribosomal protein uS11 family.</text>
</comment>
<dbReference type="AlphaFoldDB" id="A0A6A3CLD1"/>
<dbReference type="InterPro" id="IPR016197">
    <property type="entry name" value="Chromo-like_dom_sf"/>
</dbReference>
<dbReference type="GO" id="GO:0005840">
    <property type="term" value="C:ribosome"/>
    <property type="evidence" value="ECO:0007669"/>
    <property type="project" value="UniProtKB-KW"/>
</dbReference>
<dbReference type="InterPro" id="IPR018102">
    <property type="entry name" value="Ribosomal_uS11_CS"/>
</dbReference>
<evidence type="ECO:0000313" key="8">
    <source>
        <dbReference type="Proteomes" id="UP000436088"/>
    </source>
</evidence>
<dbReference type="GO" id="GO:0006412">
    <property type="term" value="P:translation"/>
    <property type="evidence" value="ECO:0007669"/>
    <property type="project" value="InterPro"/>
</dbReference>
<dbReference type="Gene3D" id="2.40.50.40">
    <property type="match status" value="1"/>
</dbReference>
<dbReference type="PROSITE" id="PS50013">
    <property type="entry name" value="CHROMO_2"/>
    <property type="match status" value="1"/>
</dbReference>
<dbReference type="InterPro" id="IPR012337">
    <property type="entry name" value="RNaseH-like_sf"/>
</dbReference>
<dbReference type="FunFam" id="3.30.420.80:FF:000002">
    <property type="entry name" value="40S ribosomal protein S14"/>
    <property type="match status" value="1"/>
</dbReference>
<evidence type="ECO:0000256" key="1">
    <source>
        <dbReference type="ARBA" id="ARBA00006194"/>
    </source>
</evidence>
<dbReference type="InterPro" id="IPR036967">
    <property type="entry name" value="Ribosomal_uS11_sf"/>
</dbReference>
<dbReference type="Gene3D" id="3.30.420.10">
    <property type="entry name" value="Ribonuclease H-like superfamily/Ribonuclease H"/>
    <property type="match status" value="1"/>
</dbReference>
<proteinExistence type="inferred from homology"/>
<feature type="region of interest" description="Disordered" evidence="5">
    <location>
        <begin position="548"/>
        <end position="567"/>
    </location>
</feature>
<dbReference type="HAMAP" id="MF_01310">
    <property type="entry name" value="Ribosomal_uS11"/>
    <property type="match status" value="1"/>
</dbReference>
<dbReference type="GO" id="GO:1990904">
    <property type="term" value="C:ribonucleoprotein complex"/>
    <property type="evidence" value="ECO:0007669"/>
    <property type="project" value="UniProtKB-KW"/>
</dbReference>
<organism evidence="7 8">
    <name type="scientific">Hibiscus syriacus</name>
    <name type="common">Rose of Sharon</name>
    <dbReference type="NCBI Taxonomy" id="106335"/>
    <lineage>
        <taxon>Eukaryota</taxon>
        <taxon>Viridiplantae</taxon>
        <taxon>Streptophyta</taxon>
        <taxon>Embryophyta</taxon>
        <taxon>Tracheophyta</taxon>
        <taxon>Spermatophyta</taxon>
        <taxon>Magnoliopsida</taxon>
        <taxon>eudicotyledons</taxon>
        <taxon>Gunneridae</taxon>
        <taxon>Pentapetalae</taxon>
        <taxon>rosids</taxon>
        <taxon>malvids</taxon>
        <taxon>Malvales</taxon>
        <taxon>Malvaceae</taxon>
        <taxon>Malvoideae</taxon>
        <taxon>Hibiscus</taxon>
    </lineage>
</organism>
<comment type="caution">
    <text evidence="7">The sequence shown here is derived from an EMBL/GenBank/DDBJ whole genome shotgun (WGS) entry which is preliminary data.</text>
</comment>
<evidence type="ECO:0000256" key="3">
    <source>
        <dbReference type="ARBA" id="ARBA00023274"/>
    </source>
</evidence>
<dbReference type="PANTHER" id="PTHR11759">
    <property type="entry name" value="40S RIBOSOMAL PROTEIN S14/30S RIBOSOMAL PROTEIN S11"/>
    <property type="match status" value="1"/>
</dbReference>
<reference evidence="7" key="1">
    <citation type="submission" date="2019-09" db="EMBL/GenBank/DDBJ databases">
        <title>Draft genome information of white flower Hibiscus syriacus.</title>
        <authorList>
            <person name="Kim Y.-M."/>
        </authorList>
    </citation>
    <scope>NUCLEOTIDE SEQUENCE [LARGE SCALE GENOMIC DNA]</scope>
    <source>
        <strain evidence="7">YM2019G1</strain>
    </source>
</reference>
<evidence type="ECO:0000256" key="4">
    <source>
        <dbReference type="RuleBase" id="RU003629"/>
    </source>
</evidence>
<evidence type="ECO:0000256" key="5">
    <source>
        <dbReference type="SAM" id="MobiDB-lite"/>
    </source>
</evidence>
<feature type="compositionally biased region" description="Basic residues" evidence="5">
    <location>
        <begin position="558"/>
        <end position="567"/>
    </location>
</feature>
<dbReference type="InterPro" id="IPR000953">
    <property type="entry name" value="Chromo/chromo_shadow_dom"/>
</dbReference>
<dbReference type="Proteomes" id="UP000436088">
    <property type="component" value="Unassembled WGS sequence"/>
</dbReference>
<gene>
    <name evidence="7" type="ORF">F3Y22_tig00003721pilonHSYRG00070</name>
</gene>
<sequence>MLQKLSSKQARWRQFLAEFNFSMEYKPGKVNCVADGLSRRFSKYATFIPASKVYPSMETKLFKLMGSSLNFSTAIYPQTDEQTERMNALLEIYLRHYVSANQCDWPKLLDVAQFSYNLQRSEAKNQSPFEIVIRQQPLTPNMVVTKYEGPNPSAHNVAKEWHEQHDLARACLRKAEKRTKKWDNRKRRDLNFEVGDLVLAKLANILRHADVHKELVRRYEVGVAISYNKEIQDIQAKRVIRRPGHRPRHKYFVLWKGQPECEGSWKLTEGLWQFKNRIDQFHARQATRASPELVGENVTDHKPTTEAYLAAITKKVTKATRSEASKFQGRDILSKQYYCNAIFKFATLITDIGKQYYRNAIFKFATLITDIGKQYYHNTIFKFAKLITDIGKQYYRNTIFKFTTLITDIDSIGVFEGASRRKVREPKEENTTLGPAVREGEYVFGVAHIFASFNDTFIHVTDLSGRETMVRITGGMKVKADRDESSPYAAMLAAQDVSQRCKELGITALHIKLRATGGNKTKTPGPGAQSALRALARSGMKIGRIEDVTPIPTDSTRRKGGRRGRRL</sequence>
<dbReference type="InterPro" id="IPR001971">
    <property type="entry name" value="Ribosomal_uS11"/>
</dbReference>
<evidence type="ECO:0000313" key="7">
    <source>
        <dbReference type="EMBL" id="KAE8729294.1"/>
    </source>
</evidence>
<feature type="domain" description="Chromo" evidence="6">
    <location>
        <begin position="234"/>
        <end position="293"/>
    </location>
</feature>
<keyword evidence="3 4" id="KW-0687">Ribonucleoprotein</keyword>
<dbReference type="PROSITE" id="PS00054">
    <property type="entry name" value="RIBOSOMAL_S11"/>
    <property type="match status" value="1"/>
</dbReference>
<keyword evidence="8" id="KW-1185">Reference proteome</keyword>
<keyword evidence="2 4" id="KW-0689">Ribosomal protein</keyword>
<evidence type="ECO:0000259" key="6">
    <source>
        <dbReference type="PROSITE" id="PS50013"/>
    </source>
</evidence>
<protein>
    <submittedName>
        <fullName evidence="7">40S ribosomal protein S14</fullName>
    </submittedName>
</protein>
<dbReference type="Pfam" id="PF00411">
    <property type="entry name" value="Ribosomal_S11"/>
    <property type="match status" value="1"/>
</dbReference>
<name>A0A6A3CLD1_HIBSY</name>
<accession>A0A6A3CLD1</accession>
<dbReference type="GO" id="GO:0003735">
    <property type="term" value="F:structural constituent of ribosome"/>
    <property type="evidence" value="ECO:0007669"/>
    <property type="project" value="InterPro"/>
</dbReference>
<evidence type="ECO:0000256" key="2">
    <source>
        <dbReference type="ARBA" id="ARBA00022980"/>
    </source>
</evidence>
<dbReference type="SUPFAM" id="SSF53098">
    <property type="entry name" value="Ribonuclease H-like"/>
    <property type="match status" value="1"/>
</dbReference>